<feature type="coiled-coil region" evidence="1">
    <location>
        <begin position="60"/>
        <end position="94"/>
    </location>
</feature>
<keyword evidence="1" id="KW-0175">Coiled coil</keyword>
<organism evidence="2 3">
    <name type="scientific">Ancylostoma duodenale</name>
    <dbReference type="NCBI Taxonomy" id="51022"/>
    <lineage>
        <taxon>Eukaryota</taxon>
        <taxon>Metazoa</taxon>
        <taxon>Ecdysozoa</taxon>
        <taxon>Nematoda</taxon>
        <taxon>Chromadorea</taxon>
        <taxon>Rhabditida</taxon>
        <taxon>Rhabditina</taxon>
        <taxon>Rhabditomorpha</taxon>
        <taxon>Strongyloidea</taxon>
        <taxon>Ancylostomatidae</taxon>
        <taxon>Ancylostomatinae</taxon>
        <taxon>Ancylostoma</taxon>
    </lineage>
</organism>
<reference evidence="2 3" key="1">
    <citation type="submission" date="2013-12" db="EMBL/GenBank/DDBJ databases">
        <title>Draft genome of the parsitic nematode Ancylostoma duodenale.</title>
        <authorList>
            <person name="Mitreva M."/>
        </authorList>
    </citation>
    <scope>NUCLEOTIDE SEQUENCE [LARGE SCALE GENOMIC DNA]</scope>
    <source>
        <strain evidence="2 3">Zhejiang</strain>
    </source>
</reference>
<name>A0A0C2C1G5_9BILA</name>
<evidence type="ECO:0000313" key="3">
    <source>
        <dbReference type="Proteomes" id="UP000054047"/>
    </source>
</evidence>
<gene>
    <name evidence="2" type="ORF">ANCDUO_19837</name>
</gene>
<evidence type="ECO:0000313" key="2">
    <source>
        <dbReference type="EMBL" id="KIH50088.1"/>
    </source>
</evidence>
<sequence>MVGALLDSTRRSTNSLREFQLQQLDPARAALAAAVVQPHSAQATPGQPSQLDLGIYRAHMEQQQQQQQQQSLLLAQAQAQAQQQQVAQAQAAQQQQTGAVDPREALLRLYSQSSAAAAGRGLGAAAPYGKPFAAGLQQLSQMKRDGTDVIPNGR</sequence>
<dbReference type="EMBL" id="KN750854">
    <property type="protein sequence ID" value="KIH50088.1"/>
    <property type="molecule type" value="Genomic_DNA"/>
</dbReference>
<dbReference type="AlphaFoldDB" id="A0A0C2C1G5"/>
<evidence type="ECO:0000256" key="1">
    <source>
        <dbReference type="SAM" id="Coils"/>
    </source>
</evidence>
<proteinExistence type="predicted"/>
<dbReference type="Proteomes" id="UP000054047">
    <property type="component" value="Unassembled WGS sequence"/>
</dbReference>
<keyword evidence="3" id="KW-1185">Reference proteome</keyword>
<protein>
    <submittedName>
        <fullName evidence="2">Uncharacterized protein</fullName>
    </submittedName>
</protein>
<accession>A0A0C2C1G5</accession>